<gene>
    <name evidence="2" type="ORF">METSCH_D07910</name>
</gene>
<keyword evidence="3" id="KW-1185">Reference proteome</keyword>
<feature type="region of interest" description="Disordered" evidence="1">
    <location>
        <begin position="470"/>
        <end position="493"/>
    </location>
</feature>
<name>A0A4P6XQL9_9ASCO</name>
<dbReference type="STRING" id="2163413.A0A4P6XQL9"/>
<accession>A0A4P6XQL9</accession>
<evidence type="ECO:0000256" key="1">
    <source>
        <dbReference type="SAM" id="MobiDB-lite"/>
    </source>
</evidence>
<dbReference type="AlphaFoldDB" id="A0A4P6XQL9"/>
<evidence type="ECO:0000313" key="2">
    <source>
        <dbReference type="EMBL" id="QBM89710.1"/>
    </source>
</evidence>
<feature type="compositionally biased region" description="Polar residues" evidence="1">
    <location>
        <begin position="475"/>
        <end position="488"/>
    </location>
</feature>
<organism evidence="2 3">
    <name type="scientific">Metschnikowia aff. pulcherrima</name>
    <dbReference type="NCBI Taxonomy" id="2163413"/>
    <lineage>
        <taxon>Eukaryota</taxon>
        <taxon>Fungi</taxon>
        <taxon>Dikarya</taxon>
        <taxon>Ascomycota</taxon>
        <taxon>Saccharomycotina</taxon>
        <taxon>Pichiomycetes</taxon>
        <taxon>Metschnikowiaceae</taxon>
        <taxon>Metschnikowia</taxon>
    </lineage>
</organism>
<evidence type="ECO:0000313" key="3">
    <source>
        <dbReference type="Proteomes" id="UP000292447"/>
    </source>
</evidence>
<feature type="compositionally biased region" description="Low complexity" evidence="1">
    <location>
        <begin position="45"/>
        <end position="61"/>
    </location>
</feature>
<protein>
    <submittedName>
        <fullName evidence="2">Uncharacterized protein</fullName>
    </submittedName>
</protein>
<proteinExistence type="predicted"/>
<feature type="region of interest" description="Disordered" evidence="1">
    <location>
        <begin position="27"/>
        <end position="66"/>
    </location>
</feature>
<sequence length="594" mass="66315">MLLSPTNLSPRQKSNWKEKIWRISSSLSGKSPQSYGPLQRTPKNSPRIPSLSSSPTLTPGSIKHRRQDDDIFLTPLDVLDQKSEMNNLLDNQIGLVFGDWSIPPPPPRKRTELNTGKLQLLPSKTISGPRVKPYFTTSSRLEVNVNQETCFICKDVLETKLDSEKLVPLECGDCVHGDCLRANVDVLLEEALKKGEFTKFSSEQSIEGRIFPTCLGDCCTSSKTSLPVVPKAKDMISDLMADVMLSVKLATMSTRSPGIEIDTPTPLVFGPENRISRHFFKDNQLLRPRSVATAYSRGSQALFNETLDSINDAIFEESEILTDGDYNTQRLEEVKNHFIKHMMSRYTDFNLVVLVSLGSLRLVDRLQVAFEDGPYLEFIVYLFSNFIVLETEGPSPELFPLNAEYTITTPETSVLQFKTSKGGVPTLRLNSEIDAVIEKWGIALSDSLLLLPTDVITSSIDLSELSCAHNPKGNARTSSKARNSTRFSGRTGKRTSSRISTVLIIEPREIWSERPNNFEQELMRIGVLGFSEPQTNLFDTLPTSPLNIIRADKANTISMPLGEQRALDTSSDSDNDSDSDLELIYQVMHKSRKS</sequence>
<dbReference type="Proteomes" id="UP000292447">
    <property type="component" value="Chromosome IV"/>
</dbReference>
<feature type="compositionally biased region" description="Polar residues" evidence="1">
    <location>
        <begin position="27"/>
        <end position="44"/>
    </location>
</feature>
<dbReference type="EMBL" id="CP034459">
    <property type="protein sequence ID" value="QBM89710.1"/>
    <property type="molecule type" value="Genomic_DNA"/>
</dbReference>
<reference evidence="3" key="1">
    <citation type="submission" date="2019-03" db="EMBL/GenBank/DDBJ databases">
        <title>Snf2 controls pulcherriminic acid biosynthesis and connects pigmentation and antifungal activity of the yeast Metschnikowia pulcherrima.</title>
        <authorList>
            <person name="Gore-Lloyd D."/>
            <person name="Sumann I."/>
            <person name="Brachmann A.O."/>
            <person name="Schneeberger K."/>
            <person name="Ortiz-Merino R.A."/>
            <person name="Moreno-Beltran M."/>
            <person name="Schlaefli M."/>
            <person name="Kirner P."/>
            <person name="Santos Kron A."/>
            <person name="Wolfe K.H."/>
            <person name="Piel J."/>
            <person name="Ahrens C.H."/>
            <person name="Henk D."/>
            <person name="Freimoser F.M."/>
        </authorList>
    </citation>
    <scope>NUCLEOTIDE SEQUENCE [LARGE SCALE GENOMIC DNA]</scope>
    <source>
        <strain evidence="3">APC 1.2</strain>
    </source>
</reference>